<sequence length="286" mass="30433">MLNCCSHGTLSTSASKFLALNICYYHQDLHHAAPLRPAPPRASAVTAAPPTQSCRVPPRPLLPRRAGMGPTPSAIHFQPVDLGRSDDRFARQDRYGPPPEFPLASPCPGIVHHLSGPIARAHAPPPRRCGRDGPVVRPEPRGAGIPPQPARAGPHFHCATGPLTPFTWAGPRPGGATRLGRTEDSPPRSTVAPGARGPRPSPRGERAQRALSPRPREAARYGRGVAVKLAAGAASHLRPEPFQADLEPVAAHHRRRKCARRGPASAGERSREGILPHRAAVPDPPS</sequence>
<dbReference type="Proteomes" id="UP001279410">
    <property type="component" value="Unassembled WGS sequence"/>
</dbReference>
<feature type="region of interest" description="Disordered" evidence="1">
    <location>
        <begin position="234"/>
        <end position="286"/>
    </location>
</feature>
<dbReference type="AlphaFoldDB" id="A0AAD3MLC8"/>
<reference evidence="2" key="1">
    <citation type="submission" date="2022-08" db="EMBL/GenBank/DDBJ databases">
        <title>Genome sequencing of akame (Lates japonicus).</title>
        <authorList>
            <person name="Hashiguchi Y."/>
            <person name="Takahashi H."/>
        </authorList>
    </citation>
    <scope>NUCLEOTIDE SEQUENCE</scope>
    <source>
        <strain evidence="2">Kochi</strain>
    </source>
</reference>
<proteinExistence type="predicted"/>
<evidence type="ECO:0000313" key="3">
    <source>
        <dbReference type="Proteomes" id="UP001279410"/>
    </source>
</evidence>
<feature type="compositionally biased region" description="Basic residues" evidence="1">
    <location>
        <begin position="251"/>
        <end position="260"/>
    </location>
</feature>
<feature type="region of interest" description="Disordered" evidence="1">
    <location>
        <begin position="164"/>
        <end position="219"/>
    </location>
</feature>
<accession>A0AAD3MLC8</accession>
<gene>
    <name evidence="2" type="ORF">AKAME5_002856500</name>
</gene>
<name>A0AAD3MLC8_LATJO</name>
<organism evidence="2 3">
    <name type="scientific">Lates japonicus</name>
    <name type="common">Japanese lates</name>
    <dbReference type="NCBI Taxonomy" id="270547"/>
    <lineage>
        <taxon>Eukaryota</taxon>
        <taxon>Metazoa</taxon>
        <taxon>Chordata</taxon>
        <taxon>Craniata</taxon>
        <taxon>Vertebrata</taxon>
        <taxon>Euteleostomi</taxon>
        <taxon>Actinopterygii</taxon>
        <taxon>Neopterygii</taxon>
        <taxon>Teleostei</taxon>
        <taxon>Neoteleostei</taxon>
        <taxon>Acanthomorphata</taxon>
        <taxon>Carangaria</taxon>
        <taxon>Carangaria incertae sedis</taxon>
        <taxon>Centropomidae</taxon>
        <taxon>Lates</taxon>
    </lineage>
</organism>
<feature type="region of interest" description="Disordered" evidence="1">
    <location>
        <begin position="40"/>
        <end position="79"/>
    </location>
</feature>
<evidence type="ECO:0000313" key="2">
    <source>
        <dbReference type="EMBL" id="GLD55519.1"/>
    </source>
</evidence>
<evidence type="ECO:0000256" key="1">
    <source>
        <dbReference type="SAM" id="MobiDB-lite"/>
    </source>
</evidence>
<keyword evidence="3" id="KW-1185">Reference proteome</keyword>
<feature type="compositionally biased region" description="Basic and acidic residues" evidence="1">
    <location>
        <begin position="202"/>
        <end position="219"/>
    </location>
</feature>
<comment type="caution">
    <text evidence="2">The sequence shown here is derived from an EMBL/GenBank/DDBJ whole genome shotgun (WGS) entry which is preliminary data.</text>
</comment>
<dbReference type="EMBL" id="BRZM01004207">
    <property type="protein sequence ID" value="GLD55519.1"/>
    <property type="molecule type" value="Genomic_DNA"/>
</dbReference>
<protein>
    <submittedName>
        <fullName evidence="2">Uncharacterized protein</fullName>
    </submittedName>
</protein>
<feature type="region of interest" description="Disordered" evidence="1">
    <location>
        <begin position="119"/>
        <end position="150"/>
    </location>
</feature>